<protein>
    <submittedName>
        <fullName evidence="3">Uncharacterized protein</fullName>
    </submittedName>
</protein>
<proteinExistence type="predicted"/>
<feature type="compositionally biased region" description="Acidic residues" evidence="1">
    <location>
        <begin position="48"/>
        <end position="69"/>
    </location>
</feature>
<accession>A0AAD3DMH0</accession>
<dbReference type="Proteomes" id="UP001054857">
    <property type="component" value="Unassembled WGS sequence"/>
</dbReference>
<sequence length="112" mass="11336">WLPPQEPQHAFILDALLATVAAGAPAGAAAAVDPNRLLRRRNQGLFDAGDEAAGEEEVEEDEEEQEEEGGVLNGGVFGGGFGGLGAGLFGAAGQEEHDGRALIDMLLGGGLG</sequence>
<feature type="region of interest" description="Disordered" evidence="1">
    <location>
        <begin position="43"/>
        <end position="76"/>
    </location>
</feature>
<feature type="chain" id="PRO_5041917493" evidence="2">
    <location>
        <begin position="31"/>
        <end position="112"/>
    </location>
</feature>
<comment type="caution">
    <text evidence="3">The sequence shown here is derived from an EMBL/GenBank/DDBJ whole genome shotgun (WGS) entry which is preliminary data.</text>
</comment>
<organism evidence="3 4">
    <name type="scientific">Astrephomene gubernaculifera</name>
    <dbReference type="NCBI Taxonomy" id="47775"/>
    <lineage>
        <taxon>Eukaryota</taxon>
        <taxon>Viridiplantae</taxon>
        <taxon>Chlorophyta</taxon>
        <taxon>core chlorophytes</taxon>
        <taxon>Chlorophyceae</taxon>
        <taxon>CS clade</taxon>
        <taxon>Chlamydomonadales</taxon>
        <taxon>Astrephomenaceae</taxon>
        <taxon>Astrephomene</taxon>
    </lineage>
</organism>
<evidence type="ECO:0000256" key="1">
    <source>
        <dbReference type="SAM" id="MobiDB-lite"/>
    </source>
</evidence>
<feature type="non-terminal residue" evidence="3">
    <location>
        <position position="1"/>
    </location>
</feature>
<evidence type="ECO:0000313" key="3">
    <source>
        <dbReference type="EMBL" id="GFR44595.1"/>
    </source>
</evidence>
<gene>
    <name evidence="3" type="ORF">Agub_g5877</name>
</gene>
<dbReference type="AlphaFoldDB" id="A0AAD3DMH0"/>
<reference evidence="3 4" key="1">
    <citation type="journal article" date="2021" name="Sci. Rep.">
        <title>Genome sequencing of the multicellular alga Astrephomene provides insights into convergent evolution of germ-soma differentiation.</title>
        <authorList>
            <person name="Yamashita S."/>
            <person name="Yamamoto K."/>
            <person name="Matsuzaki R."/>
            <person name="Suzuki S."/>
            <person name="Yamaguchi H."/>
            <person name="Hirooka S."/>
            <person name="Minakuchi Y."/>
            <person name="Miyagishima S."/>
            <person name="Kawachi M."/>
            <person name="Toyoda A."/>
            <person name="Nozaki H."/>
        </authorList>
    </citation>
    <scope>NUCLEOTIDE SEQUENCE [LARGE SCALE GENOMIC DNA]</scope>
    <source>
        <strain evidence="3 4">NIES-4017</strain>
    </source>
</reference>
<evidence type="ECO:0000313" key="4">
    <source>
        <dbReference type="Proteomes" id="UP001054857"/>
    </source>
</evidence>
<name>A0AAD3DMH0_9CHLO</name>
<dbReference type="EMBL" id="BMAR01000008">
    <property type="protein sequence ID" value="GFR44595.1"/>
    <property type="molecule type" value="Genomic_DNA"/>
</dbReference>
<keyword evidence="2" id="KW-0732">Signal</keyword>
<feature type="signal peptide" evidence="2">
    <location>
        <begin position="1"/>
        <end position="30"/>
    </location>
</feature>
<feature type="non-terminal residue" evidence="3">
    <location>
        <position position="112"/>
    </location>
</feature>
<keyword evidence="4" id="KW-1185">Reference proteome</keyword>
<evidence type="ECO:0000256" key="2">
    <source>
        <dbReference type="SAM" id="SignalP"/>
    </source>
</evidence>